<dbReference type="InterPro" id="IPR050259">
    <property type="entry name" value="SDR"/>
</dbReference>
<gene>
    <name evidence="8" type="primary">fabG</name>
    <name evidence="8" type="ORF">JHL18_15325</name>
</gene>
<evidence type="ECO:0000256" key="1">
    <source>
        <dbReference type="ARBA" id="ARBA00005194"/>
    </source>
</evidence>
<keyword evidence="7" id="KW-0521">NADP</keyword>
<evidence type="ECO:0000256" key="5">
    <source>
        <dbReference type="ARBA" id="ARBA00023221"/>
    </source>
</evidence>
<dbReference type="EC" id="1.1.1.100" evidence="3 7"/>
<comment type="pathway">
    <text evidence="1 7">Lipid metabolism; fatty acid biosynthesis.</text>
</comment>
<dbReference type="NCBIfam" id="NF009466">
    <property type="entry name" value="PRK12826.1-2"/>
    <property type="match status" value="1"/>
</dbReference>
<keyword evidence="7" id="KW-0443">Lipid metabolism</keyword>
<comment type="similarity">
    <text evidence="2 7">Belongs to the short-chain dehydrogenases/reductases (SDR) family.</text>
</comment>
<dbReference type="PANTHER" id="PTHR42879:SF2">
    <property type="entry name" value="3-OXOACYL-[ACYL-CARRIER-PROTEIN] REDUCTASE FABG"/>
    <property type="match status" value="1"/>
</dbReference>
<sequence>MNDEVLNNKIAVVTGGAKGIGREIVRSLSYLGYDVAFTYNSSKDLALELVNELEENGNRVKAYKVDNTDRSSIKATFNEIFNDFPSIDVLVNNAGVTADAYLMLMPEEKWDKVINTNLSSIYLICKIVLPSMIRSKKGSIINITSVAGVTGIAGQTNYCATKSAIIGFTKSLSKEVAAKGIRVNAVAPGYIKTDMLAKVNEKMRDEFTKQVPLKRLGEPKEIANVVSFLASNDSSYITGQTLVVDGGLVS</sequence>
<keyword evidence="7" id="KW-0275">Fatty acid biosynthesis</keyword>
<keyword evidence="9" id="KW-1185">Reference proteome</keyword>
<dbReference type="PROSITE" id="PS00061">
    <property type="entry name" value="ADH_SHORT"/>
    <property type="match status" value="1"/>
</dbReference>
<dbReference type="EMBL" id="JAENHN010000043">
    <property type="protein sequence ID" value="MBK1811992.1"/>
    <property type="molecule type" value="Genomic_DNA"/>
</dbReference>
<keyword evidence="5" id="KW-0753">Steroid metabolism</keyword>
<keyword evidence="7" id="KW-0444">Lipid biosynthesis</keyword>
<protein>
    <recommendedName>
        <fullName evidence="3 7">3-oxoacyl-[acyl-carrier-protein] reductase</fullName>
        <ecNumber evidence="3 7">1.1.1.100</ecNumber>
    </recommendedName>
</protein>
<evidence type="ECO:0000256" key="3">
    <source>
        <dbReference type="ARBA" id="ARBA00012948"/>
    </source>
</evidence>
<dbReference type="Gene3D" id="3.40.50.720">
    <property type="entry name" value="NAD(P)-binding Rossmann-like Domain"/>
    <property type="match status" value="1"/>
</dbReference>
<reference evidence="9" key="1">
    <citation type="submission" date="2021-01" db="EMBL/GenBank/DDBJ databases">
        <title>Genome public.</title>
        <authorList>
            <person name="Liu C."/>
            <person name="Sun Q."/>
        </authorList>
    </citation>
    <scope>NUCLEOTIDE SEQUENCE [LARGE SCALE GENOMIC DNA]</scope>
    <source>
        <strain evidence="9">YIM B02505</strain>
    </source>
</reference>
<dbReference type="PRINTS" id="PR00081">
    <property type="entry name" value="GDHRDH"/>
</dbReference>
<proteinExistence type="inferred from homology"/>
<dbReference type="PANTHER" id="PTHR42879">
    <property type="entry name" value="3-OXOACYL-(ACYL-CARRIER-PROTEIN) REDUCTASE"/>
    <property type="match status" value="1"/>
</dbReference>
<comment type="subunit">
    <text evidence="7">Homotetramer.</text>
</comment>
<dbReference type="InterPro" id="IPR036291">
    <property type="entry name" value="NAD(P)-bd_dom_sf"/>
</dbReference>
<dbReference type="NCBIfam" id="NF005559">
    <property type="entry name" value="PRK07231.1"/>
    <property type="match status" value="1"/>
</dbReference>
<dbReference type="Proteomes" id="UP000596739">
    <property type="component" value="Unassembled WGS sequence"/>
</dbReference>
<evidence type="ECO:0000313" key="8">
    <source>
        <dbReference type="EMBL" id="MBK1811992.1"/>
    </source>
</evidence>
<dbReference type="InterPro" id="IPR020904">
    <property type="entry name" value="Sc_DH/Rdtase_CS"/>
</dbReference>
<dbReference type="Pfam" id="PF13561">
    <property type="entry name" value="adh_short_C2"/>
    <property type="match status" value="1"/>
</dbReference>
<dbReference type="SUPFAM" id="SSF51735">
    <property type="entry name" value="NAD(P)-binding Rossmann-fold domains"/>
    <property type="match status" value="1"/>
</dbReference>
<keyword evidence="7" id="KW-0276">Fatty acid metabolism</keyword>
<evidence type="ECO:0000256" key="4">
    <source>
        <dbReference type="ARBA" id="ARBA00023002"/>
    </source>
</evidence>
<dbReference type="NCBIfam" id="TIGR01830">
    <property type="entry name" value="3oxo_ACP_reduc"/>
    <property type="match status" value="1"/>
</dbReference>
<dbReference type="InterPro" id="IPR011284">
    <property type="entry name" value="3oxo_ACP_reduc"/>
</dbReference>
<organism evidence="8 9">
    <name type="scientific">Clostridium yunnanense</name>
    <dbReference type="NCBI Taxonomy" id="2800325"/>
    <lineage>
        <taxon>Bacteria</taxon>
        <taxon>Bacillati</taxon>
        <taxon>Bacillota</taxon>
        <taxon>Clostridia</taxon>
        <taxon>Eubacteriales</taxon>
        <taxon>Clostridiaceae</taxon>
        <taxon>Clostridium</taxon>
    </lineage>
</organism>
<comment type="caution">
    <text evidence="8">The sequence shown here is derived from an EMBL/GenBank/DDBJ whole genome shotgun (WGS) entry which is preliminary data.</text>
</comment>
<evidence type="ECO:0000256" key="6">
    <source>
        <dbReference type="ARBA" id="ARBA00048508"/>
    </source>
</evidence>
<dbReference type="CDD" id="cd05333">
    <property type="entry name" value="BKR_SDR_c"/>
    <property type="match status" value="1"/>
</dbReference>
<name>A0ABS1ERJ1_9CLOT</name>
<evidence type="ECO:0000256" key="2">
    <source>
        <dbReference type="ARBA" id="ARBA00006484"/>
    </source>
</evidence>
<dbReference type="InterPro" id="IPR002347">
    <property type="entry name" value="SDR_fam"/>
</dbReference>
<evidence type="ECO:0000256" key="7">
    <source>
        <dbReference type="RuleBase" id="RU366074"/>
    </source>
</evidence>
<dbReference type="RefSeq" id="WP_200270742.1">
    <property type="nucleotide sequence ID" value="NZ_JAENHN010000043.1"/>
</dbReference>
<comment type="catalytic activity">
    <reaction evidence="6 7">
        <text>a (3R)-hydroxyacyl-[ACP] + NADP(+) = a 3-oxoacyl-[ACP] + NADPH + H(+)</text>
        <dbReference type="Rhea" id="RHEA:17397"/>
        <dbReference type="Rhea" id="RHEA-COMP:9916"/>
        <dbReference type="Rhea" id="RHEA-COMP:9945"/>
        <dbReference type="ChEBI" id="CHEBI:15378"/>
        <dbReference type="ChEBI" id="CHEBI:57783"/>
        <dbReference type="ChEBI" id="CHEBI:58349"/>
        <dbReference type="ChEBI" id="CHEBI:78776"/>
        <dbReference type="ChEBI" id="CHEBI:78827"/>
        <dbReference type="EC" id="1.1.1.100"/>
    </reaction>
</comment>
<dbReference type="PRINTS" id="PR00080">
    <property type="entry name" value="SDRFAMILY"/>
</dbReference>
<comment type="function">
    <text evidence="7">Catalyzes the NADPH-dependent reduction of beta-ketoacyl-ACP substrates to beta-hydroxyacyl-ACP products, the first reductive step in the elongation cycle of fatty acid biosynthesis.</text>
</comment>
<evidence type="ECO:0000313" key="9">
    <source>
        <dbReference type="Proteomes" id="UP000596739"/>
    </source>
</evidence>
<accession>A0ABS1ERJ1</accession>
<dbReference type="GO" id="GO:0004316">
    <property type="term" value="F:3-oxoacyl-[acyl-carrier-protein] reductase (NADPH) activity"/>
    <property type="evidence" value="ECO:0007669"/>
    <property type="project" value="UniProtKB-EC"/>
</dbReference>
<keyword evidence="4 7" id="KW-0560">Oxidoreductase</keyword>